<accession>A0A0P1AI65</accession>
<name>A0A0P1AI65_PLAHL</name>
<evidence type="ECO:0000313" key="2">
    <source>
        <dbReference type="Proteomes" id="UP000054928"/>
    </source>
</evidence>
<sequence>MQREKLEQQCLLSHRLRVCRDSGKMMKTKWVSSQVYNLMLKLSFCTRSGRSQKNGNQNYMGYHRCNDIGKTGTNIAHQTFAKQLNWGWFEQSLIFQLSRFVDPTYPIVCPFHTFTKEAKRLSNFKNVDVTIPAGATKLNGATIHVSWEIGWTIG</sequence>
<evidence type="ECO:0000313" key="1">
    <source>
        <dbReference type="EMBL" id="CEG40950.1"/>
    </source>
</evidence>
<dbReference type="AlphaFoldDB" id="A0A0P1AI65"/>
<dbReference type="RefSeq" id="XP_024577319.1">
    <property type="nucleotide sequence ID" value="XM_024726664.2"/>
</dbReference>
<dbReference type="Proteomes" id="UP000054928">
    <property type="component" value="Unassembled WGS sequence"/>
</dbReference>
<proteinExistence type="predicted"/>
<organism evidence="1 2">
    <name type="scientific">Plasmopara halstedii</name>
    <name type="common">Downy mildew of sunflower</name>
    <dbReference type="NCBI Taxonomy" id="4781"/>
    <lineage>
        <taxon>Eukaryota</taxon>
        <taxon>Sar</taxon>
        <taxon>Stramenopiles</taxon>
        <taxon>Oomycota</taxon>
        <taxon>Peronosporomycetes</taxon>
        <taxon>Peronosporales</taxon>
        <taxon>Peronosporaceae</taxon>
        <taxon>Plasmopara</taxon>
    </lineage>
</organism>
<keyword evidence="2" id="KW-1185">Reference proteome</keyword>
<protein>
    <submittedName>
        <fullName evidence="1">Uncharacterized protein</fullName>
    </submittedName>
</protein>
<reference evidence="2" key="1">
    <citation type="submission" date="2014-09" db="EMBL/GenBank/DDBJ databases">
        <authorList>
            <person name="Sharma Rahul"/>
            <person name="Thines Marco"/>
        </authorList>
    </citation>
    <scope>NUCLEOTIDE SEQUENCE [LARGE SCALE GENOMIC DNA]</scope>
</reference>
<dbReference type="GeneID" id="36410506"/>
<dbReference type="EMBL" id="CCYD01000524">
    <property type="protein sequence ID" value="CEG40950.1"/>
    <property type="molecule type" value="Genomic_DNA"/>
</dbReference>